<dbReference type="SUPFAM" id="SSF51230">
    <property type="entry name" value="Single hybrid motif"/>
    <property type="match status" value="1"/>
</dbReference>
<evidence type="ECO:0000256" key="6">
    <source>
        <dbReference type="ARBA" id="ARBA00023160"/>
    </source>
</evidence>
<evidence type="ECO:0000256" key="3">
    <source>
        <dbReference type="ARBA" id="ARBA00022516"/>
    </source>
</evidence>
<dbReference type="UniPathway" id="UPA00094"/>
<keyword evidence="3 8" id="KW-0444">Lipid biosynthesis</keyword>
<dbReference type="GO" id="GO:0006633">
    <property type="term" value="P:fatty acid biosynthetic process"/>
    <property type="evidence" value="ECO:0007669"/>
    <property type="project" value="UniProtKB-UniPathway"/>
</dbReference>
<keyword evidence="6 8" id="KW-0275">Fatty acid biosynthesis</keyword>
<dbReference type="PANTHER" id="PTHR45266">
    <property type="entry name" value="OXALOACETATE DECARBOXYLASE ALPHA CHAIN"/>
    <property type="match status" value="1"/>
</dbReference>
<proteinExistence type="predicted"/>
<evidence type="ECO:0000256" key="5">
    <source>
        <dbReference type="ARBA" id="ARBA00023098"/>
    </source>
</evidence>
<dbReference type="InterPro" id="IPR001882">
    <property type="entry name" value="Biotin_BS"/>
</dbReference>
<dbReference type="Proteomes" id="UP000547510">
    <property type="component" value="Unassembled WGS sequence"/>
</dbReference>
<accession>A0A841CW03</accession>
<comment type="function">
    <text evidence="8">This protein is a component of the acetyl coenzyme A carboxylase complex; first, biotin carboxylase catalyzes the carboxylation of the carrier protein and then the transcarboxylase transfers the carboxyl group to form malonyl-CoA.</text>
</comment>
<dbReference type="PROSITE" id="PS00188">
    <property type="entry name" value="BIOTIN"/>
    <property type="match status" value="1"/>
</dbReference>
<feature type="domain" description="Lipoyl-binding" evidence="9">
    <location>
        <begin position="63"/>
        <end position="139"/>
    </location>
</feature>
<keyword evidence="11" id="KW-1185">Reference proteome</keyword>
<evidence type="ECO:0000259" key="9">
    <source>
        <dbReference type="PROSITE" id="PS50968"/>
    </source>
</evidence>
<dbReference type="GO" id="GO:0009317">
    <property type="term" value="C:acetyl-CoA carboxylase complex"/>
    <property type="evidence" value="ECO:0007669"/>
    <property type="project" value="InterPro"/>
</dbReference>
<dbReference type="InterPro" id="IPR000089">
    <property type="entry name" value="Biotin_lipoyl"/>
</dbReference>
<evidence type="ECO:0000313" key="10">
    <source>
        <dbReference type="EMBL" id="MBB5959556.1"/>
    </source>
</evidence>
<name>A0A841CW03_9PSEU</name>
<gene>
    <name evidence="10" type="ORF">FHS29_006177</name>
</gene>
<dbReference type="InterPro" id="IPR001249">
    <property type="entry name" value="AcCoA_biotinCC"/>
</dbReference>
<evidence type="ECO:0000256" key="7">
    <source>
        <dbReference type="ARBA" id="ARBA00023267"/>
    </source>
</evidence>
<protein>
    <recommendedName>
        <fullName evidence="2 8">Biotin carboxyl carrier protein of acetyl-CoA carboxylase</fullName>
    </recommendedName>
</protein>
<evidence type="ECO:0000256" key="8">
    <source>
        <dbReference type="RuleBase" id="RU364072"/>
    </source>
</evidence>
<dbReference type="PANTHER" id="PTHR45266:SF3">
    <property type="entry name" value="OXALOACETATE DECARBOXYLASE ALPHA CHAIN"/>
    <property type="match status" value="1"/>
</dbReference>
<dbReference type="InterPro" id="IPR011053">
    <property type="entry name" value="Single_hybrid_motif"/>
</dbReference>
<keyword evidence="4 8" id="KW-0276">Fatty acid metabolism</keyword>
<dbReference type="InterPro" id="IPR050709">
    <property type="entry name" value="Biotin_Carboxyl_Carrier/Decarb"/>
</dbReference>
<organism evidence="10 11">
    <name type="scientific">Saccharothrix tamanrassetensis</name>
    <dbReference type="NCBI Taxonomy" id="1051531"/>
    <lineage>
        <taxon>Bacteria</taxon>
        <taxon>Bacillati</taxon>
        <taxon>Actinomycetota</taxon>
        <taxon>Actinomycetes</taxon>
        <taxon>Pseudonocardiales</taxon>
        <taxon>Pseudonocardiaceae</taxon>
        <taxon>Saccharothrix</taxon>
    </lineage>
</organism>
<dbReference type="AlphaFoldDB" id="A0A841CW03"/>
<comment type="caution">
    <text evidence="10">The sequence shown here is derived from an EMBL/GenBank/DDBJ whole genome shotgun (WGS) entry which is preliminary data.</text>
</comment>
<dbReference type="Gene3D" id="2.40.50.100">
    <property type="match status" value="1"/>
</dbReference>
<dbReference type="Pfam" id="PF00364">
    <property type="entry name" value="Biotin_lipoyl"/>
    <property type="match status" value="1"/>
</dbReference>
<dbReference type="CDD" id="cd06850">
    <property type="entry name" value="biotinyl_domain"/>
    <property type="match status" value="1"/>
</dbReference>
<keyword evidence="7 8" id="KW-0092">Biotin</keyword>
<dbReference type="EMBL" id="JACHJN010000011">
    <property type="protein sequence ID" value="MBB5959556.1"/>
    <property type="molecule type" value="Genomic_DNA"/>
</dbReference>
<reference evidence="10 11" key="1">
    <citation type="submission" date="2020-08" db="EMBL/GenBank/DDBJ databases">
        <title>Genomic Encyclopedia of Type Strains, Phase III (KMG-III): the genomes of soil and plant-associated and newly described type strains.</title>
        <authorList>
            <person name="Whitman W."/>
        </authorList>
    </citation>
    <scope>NUCLEOTIDE SEQUENCE [LARGE SCALE GENOMIC DNA]</scope>
    <source>
        <strain evidence="10 11">CECT 8640</strain>
    </source>
</reference>
<dbReference type="GO" id="GO:0003989">
    <property type="term" value="F:acetyl-CoA carboxylase activity"/>
    <property type="evidence" value="ECO:0007669"/>
    <property type="project" value="InterPro"/>
</dbReference>
<evidence type="ECO:0000256" key="4">
    <source>
        <dbReference type="ARBA" id="ARBA00022832"/>
    </source>
</evidence>
<evidence type="ECO:0000313" key="11">
    <source>
        <dbReference type="Proteomes" id="UP000547510"/>
    </source>
</evidence>
<evidence type="ECO:0000256" key="1">
    <source>
        <dbReference type="ARBA" id="ARBA00005194"/>
    </source>
</evidence>
<sequence length="143" mass="15148">MTSPLDGQLDRVRASLLSTLDSLPALPTRFTVRVADVAFELEWAEGARAAGPVVVEEVTGTDVPAIRSPSVGTFYRAAEPGAEPFVRVGDTVHKGQQVAIVEAMKLMLPVESDQDGRVASVLPADGDPVQYGQTLFTLEPSDG</sequence>
<dbReference type="RefSeq" id="WP_184696545.1">
    <property type="nucleotide sequence ID" value="NZ_JACHJN010000011.1"/>
</dbReference>
<dbReference type="PROSITE" id="PS50968">
    <property type="entry name" value="BIOTINYL_LIPOYL"/>
    <property type="match status" value="1"/>
</dbReference>
<dbReference type="PRINTS" id="PR01071">
    <property type="entry name" value="ACOABIOTINCC"/>
</dbReference>
<keyword evidence="5 8" id="KW-0443">Lipid metabolism</keyword>
<evidence type="ECO:0000256" key="2">
    <source>
        <dbReference type="ARBA" id="ARBA00017562"/>
    </source>
</evidence>
<comment type="pathway">
    <text evidence="1 8">Lipid metabolism; fatty acid biosynthesis.</text>
</comment>